<organism evidence="1 2">
    <name type="scientific">Paxillus involutus ATCC 200175</name>
    <dbReference type="NCBI Taxonomy" id="664439"/>
    <lineage>
        <taxon>Eukaryota</taxon>
        <taxon>Fungi</taxon>
        <taxon>Dikarya</taxon>
        <taxon>Basidiomycota</taxon>
        <taxon>Agaricomycotina</taxon>
        <taxon>Agaricomycetes</taxon>
        <taxon>Agaricomycetidae</taxon>
        <taxon>Boletales</taxon>
        <taxon>Paxilineae</taxon>
        <taxon>Paxillaceae</taxon>
        <taxon>Paxillus</taxon>
    </lineage>
</organism>
<gene>
    <name evidence="1" type="ORF">PAXINDRAFT_18718</name>
</gene>
<dbReference type="Proteomes" id="UP000053647">
    <property type="component" value="Unassembled WGS sequence"/>
</dbReference>
<dbReference type="AlphaFoldDB" id="A0A0C9TAM7"/>
<name>A0A0C9TAM7_PAXIN</name>
<evidence type="ECO:0008006" key="3">
    <source>
        <dbReference type="Google" id="ProtNLM"/>
    </source>
</evidence>
<sequence>MVIDKLHKDLIFMWSSRLYRLTFVSPYLAHSLRPVRNTPAIFASHQFILVSSSPYFHAQLLSWVPRSAAATAPGDPLTVTLPSPPFIPALLHFTLGYISTDTLIFAHCTYDLDTAFAILRTAIFLSLEFEEYECITGTKWGTGWCHCHNVAIKYLDRGAHRAFLGLFSHGQHRTSQWAHTPMCP</sequence>
<dbReference type="OrthoDB" id="2130750at2759"/>
<dbReference type="HOGENOM" id="CLU_1468643_0_0_1"/>
<reference evidence="2" key="2">
    <citation type="submission" date="2015-01" db="EMBL/GenBank/DDBJ databases">
        <title>Evolutionary Origins and Diversification of the Mycorrhizal Mutualists.</title>
        <authorList>
            <consortium name="DOE Joint Genome Institute"/>
            <consortium name="Mycorrhizal Genomics Consortium"/>
            <person name="Kohler A."/>
            <person name="Kuo A."/>
            <person name="Nagy L.G."/>
            <person name="Floudas D."/>
            <person name="Copeland A."/>
            <person name="Barry K.W."/>
            <person name="Cichocki N."/>
            <person name="Veneault-Fourrey C."/>
            <person name="LaButti K."/>
            <person name="Lindquist E.A."/>
            <person name="Lipzen A."/>
            <person name="Lundell T."/>
            <person name="Morin E."/>
            <person name="Murat C."/>
            <person name="Riley R."/>
            <person name="Ohm R."/>
            <person name="Sun H."/>
            <person name="Tunlid A."/>
            <person name="Henrissat B."/>
            <person name="Grigoriev I.V."/>
            <person name="Hibbett D.S."/>
            <person name="Martin F."/>
        </authorList>
    </citation>
    <scope>NUCLEOTIDE SEQUENCE [LARGE SCALE GENOMIC DNA]</scope>
    <source>
        <strain evidence="2">ATCC 200175</strain>
    </source>
</reference>
<dbReference type="EMBL" id="KN819696">
    <property type="protein sequence ID" value="KIJ08123.1"/>
    <property type="molecule type" value="Genomic_DNA"/>
</dbReference>
<keyword evidence="2" id="KW-1185">Reference proteome</keyword>
<protein>
    <recommendedName>
        <fullName evidence="3">BTB domain-containing protein</fullName>
    </recommendedName>
</protein>
<reference evidence="1 2" key="1">
    <citation type="submission" date="2014-06" db="EMBL/GenBank/DDBJ databases">
        <authorList>
            <consortium name="DOE Joint Genome Institute"/>
            <person name="Kuo A."/>
            <person name="Kohler A."/>
            <person name="Nagy L.G."/>
            <person name="Floudas D."/>
            <person name="Copeland A."/>
            <person name="Barry K.W."/>
            <person name="Cichocki N."/>
            <person name="Veneault-Fourrey C."/>
            <person name="LaButti K."/>
            <person name="Lindquist E.A."/>
            <person name="Lipzen A."/>
            <person name="Lundell T."/>
            <person name="Morin E."/>
            <person name="Murat C."/>
            <person name="Sun H."/>
            <person name="Tunlid A."/>
            <person name="Henrissat B."/>
            <person name="Grigoriev I.V."/>
            <person name="Hibbett D.S."/>
            <person name="Martin F."/>
            <person name="Nordberg H.P."/>
            <person name="Cantor M.N."/>
            <person name="Hua S.X."/>
        </authorList>
    </citation>
    <scope>NUCLEOTIDE SEQUENCE [LARGE SCALE GENOMIC DNA]</scope>
    <source>
        <strain evidence="1 2">ATCC 200175</strain>
    </source>
</reference>
<evidence type="ECO:0000313" key="2">
    <source>
        <dbReference type="Proteomes" id="UP000053647"/>
    </source>
</evidence>
<accession>A0A0C9TAM7</accession>
<proteinExistence type="predicted"/>
<evidence type="ECO:0000313" key="1">
    <source>
        <dbReference type="EMBL" id="KIJ08123.1"/>
    </source>
</evidence>